<keyword evidence="4" id="KW-1185">Reference proteome</keyword>
<evidence type="ECO:0000256" key="1">
    <source>
        <dbReference type="SAM" id="Coils"/>
    </source>
</evidence>
<feature type="coiled-coil region" evidence="1">
    <location>
        <begin position="43"/>
        <end position="77"/>
    </location>
</feature>
<organism evidence="3 4">
    <name type="scientific">Novosphingobium sediminicola</name>
    <dbReference type="NCBI Taxonomy" id="563162"/>
    <lineage>
        <taxon>Bacteria</taxon>
        <taxon>Pseudomonadati</taxon>
        <taxon>Pseudomonadota</taxon>
        <taxon>Alphaproteobacteria</taxon>
        <taxon>Sphingomonadales</taxon>
        <taxon>Sphingomonadaceae</taxon>
        <taxon>Novosphingobium</taxon>
    </lineage>
</organism>
<dbReference type="InterPro" id="IPR024572">
    <property type="entry name" value="RcnB"/>
</dbReference>
<keyword evidence="2" id="KW-0732">Signal</keyword>
<dbReference type="EMBL" id="JACIDX010000001">
    <property type="protein sequence ID" value="MBB3953278.1"/>
    <property type="molecule type" value="Genomic_DNA"/>
</dbReference>
<name>A0A7W6G4I7_9SPHN</name>
<accession>A0A7W6G4I7</accession>
<evidence type="ECO:0000313" key="4">
    <source>
        <dbReference type="Proteomes" id="UP000548867"/>
    </source>
</evidence>
<reference evidence="3 4" key="1">
    <citation type="submission" date="2020-08" db="EMBL/GenBank/DDBJ databases">
        <title>Genomic Encyclopedia of Type Strains, Phase IV (KMG-IV): sequencing the most valuable type-strain genomes for metagenomic binning, comparative biology and taxonomic classification.</title>
        <authorList>
            <person name="Goeker M."/>
        </authorList>
    </citation>
    <scope>NUCLEOTIDE SEQUENCE [LARGE SCALE GENOMIC DNA]</scope>
    <source>
        <strain evidence="3 4">DSM 27057</strain>
    </source>
</reference>
<dbReference type="Gene3D" id="3.10.450.160">
    <property type="entry name" value="inner membrane protein cigr"/>
    <property type="match status" value="1"/>
</dbReference>
<dbReference type="Pfam" id="PF11776">
    <property type="entry name" value="RcnB"/>
    <property type="match status" value="1"/>
</dbReference>
<evidence type="ECO:0000313" key="3">
    <source>
        <dbReference type="EMBL" id="MBB3953278.1"/>
    </source>
</evidence>
<proteinExistence type="predicted"/>
<keyword evidence="1" id="KW-0175">Coiled coil</keyword>
<feature type="signal peptide" evidence="2">
    <location>
        <begin position="1"/>
        <end position="21"/>
    </location>
</feature>
<evidence type="ECO:0000256" key="2">
    <source>
        <dbReference type="SAM" id="SignalP"/>
    </source>
</evidence>
<sequence length="158" mass="18980">MRKILMLALAAATVVPTVASAQSAHELRRDQRDIAREHREIHRDMVRGDYREARRDMRDLRNARQEYREDWRDYRRAHGDVFRGPAYVGPRGYAYRPVAPGYRFAPDYYHRRYWIADPMAYRLPPPGMNQRWVRYGRDVVRVDLRTGRVVQVYGSFFY</sequence>
<feature type="chain" id="PRO_5030869270" evidence="2">
    <location>
        <begin position="22"/>
        <end position="158"/>
    </location>
</feature>
<gene>
    <name evidence="3" type="ORF">GGR38_000190</name>
</gene>
<dbReference type="Proteomes" id="UP000548867">
    <property type="component" value="Unassembled WGS sequence"/>
</dbReference>
<protein>
    <submittedName>
        <fullName evidence="3">Ni/Co efflux regulator RcnB</fullName>
    </submittedName>
</protein>
<dbReference type="AlphaFoldDB" id="A0A7W6G4I7"/>
<comment type="caution">
    <text evidence="3">The sequence shown here is derived from an EMBL/GenBank/DDBJ whole genome shotgun (WGS) entry which is preliminary data.</text>
</comment>
<dbReference type="RefSeq" id="WP_183621833.1">
    <property type="nucleotide sequence ID" value="NZ_JACIDX010000001.1"/>
</dbReference>